<feature type="domain" description="SRP9" evidence="2">
    <location>
        <begin position="97"/>
        <end position="164"/>
    </location>
</feature>
<dbReference type="Pfam" id="PF05486">
    <property type="entry name" value="SRP9-21"/>
    <property type="match status" value="1"/>
</dbReference>
<organism evidence="3 4">
    <name type="scientific">Pseudozyma antarctica</name>
    <name type="common">Yeast</name>
    <name type="synonym">Candida antarctica</name>
    <dbReference type="NCBI Taxonomy" id="84753"/>
    <lineage>
        <taxon>Eukaryota</taxon>
        <taxon>Fungi</taxon>
        <taxon>Dikarya</taxon>
        <taxon>Basidiomycota</taxon>
        <taxon>Ustilaginomycotina</taxon>
        <taxon>Ustilaginomycetes</taxon>
        <taxon>Ustilaginales</taxon>
        <taxon>Ustilaginaceae</taxon>
        <taxon>Moesziomyces</taxon>
    </lineage>
</organism>
<sequence>MLIFNRWPGTRDAAPQLFVGVDLLCPAHTVNFRSFNIHHSHQQRRRHIQHRQHRQHRAHAPSCDDNQLNLRRAPLYATPSYSAATEQQADAGTMVYIKDWPEFQQRSIKLYRHNPHKARYLVKSRASTCSLTLKVTDDTTTLKYRTRSSAILGRLEIFNKAMMLAMAGSEQPLQEANPEPQPAPAAAAPSQPTAAASATNPASNGPTSATSQPAAASDKKKKKKKGKK</sequence>
<feature type="region of interest" description="Disordered" evidence="1">
    <location>
        <begin position="40"/>
        <end position="65"/>
    </location>
</feature>
<dbReference type="Gene3D" id="3.30.720.10">
    <property type="entry name" value="Signal recognition particle alu RNA binding heterodimer, srp9/1"/>
    <property type="match status" value="1"/>
</dbReference>
<accession>A0A081CBH4</accession>
<feature type="compositionally biased region" description="Low complexity" evidence="1">
    <location>
        <begin position="184"/>
        <end position="216"/>
    </location>
</feature>
<dbReference type="InterPro" id="IPR039432">
    <property type="entry name" value="SRP9_dom"/>
</dbReference>
<dbReference type="Proteomes" id="UP000053758">
    <property type="component" value="Unassembled WGS sequence"/>
</dbReference>
<protein>
    <submittedName>
        <fullName evidence="3">Signal recognition particle SRP9/SRP14 subunit</fullName>
    </submittedName>
</protein>
<dbReference type="PANTHER" id="PTHR12834">
    <property type="entry name" value="SIGNAL RECOGNITION PARTICLE 9 KDA PROTEIN"/>
    <property type="match status" value="1"/>
</dbReference>
<dbReference type="RefSeq" id="XP_014657660.1">
    <property type="nucleotide sequence ID" value="XM_014802174.1"/>
</dbReference>
<feature type="region of interest" description="Disordered" evidence="1">
    <location>
        <begin position="171"/>
        <end position="228"/>
    </location>
</feature>
<dbReference type="SUPFAM" id="SSF54762">
    <property type="entry name" value="Signal recognition particle alu RNA binding heterodimer, SRP9/14"/>
    <property type="match status" value="1"/>
</dbReference>
<evidence type="ECO:0000313" key="3">
    <source>
        <dbReference type="EMBL" id="GAK64020.1"/>
    </source>
</evidence>
<dbReference type="HOGENOM" id="CLU_1225224_0_0_1"/>
<evidence type="ECO:0000259" key="2">
    <source>
        <dbReference type="Pfam" id="PF05486"/>
    </source>
</evidence>
<gene>
    <name evidence="3" type="ORF">PAN0_004d2229</name>
</gene>
<dbReference type="PANTHER" id="PTHR12834:SF12">
    <property type="entry name" value="SIGNAL RECOGNITION PARTICLE 9 KDA PROTEIN"/>
    <property type="match status" value="1"/>
</dbReference>
<evidence type="ECO:0000256" key="1">
    <source>
        <dbReference type="SAM" id="MobiDB-lite"/>
    </source>
</evidence>
<dbReference type="GO" id="GO:0008312">
    <property type="term" value="F:7S RNA binding"/>
    <property type="evidence" value="ECO:0007669"/>
    <property type="project" value="InterPro"/>
</dbReference>
<feature type="compositionally biased region" description="Basic residues" evidence="1">
    <location>
        <begin position="40"/>
        <end position="59"/>
    </location>
</feature>
<keyword evidence="4" id="KW-1185">Reference proteome</keyword>
<dbReference type="EMBL" id="DF830071">
    <property type="protein sequence ID" value="GAK64020.1"/>
    <property type="molecule type" value="Genomic_DNA"/>
</dbReference>
<dbReference type="GO" id="GO:0005786">
    <property type="term" value="C:signal recognition particle, endoplasmic reticulum targeting"/>
    <property type="evidence" value="ECO:0007669"/>
    <property type="project" value="TreeGrafter"/>
</dbReference>
<name>A0A081CBH4_PSEA2</name>
<dbReference type="GeneID" id="26303188"/>
<dbReference type="InterPro" id="IPR009018">
    <property type="entry name" value="Signal_recog_particle_SRP9/14"/>
</dbReference>
<evidence type="ECO:0000313" key="4">
    <source>
        <dbReference type="Proteomes" id="UP000053758"/>
    </source>
</evidence>
<dbReference type="AlphaFoldDB" id="A0A081CBH4"/>
<dbReference type="InterPro" id="IPR039914">
    <property type="entry name" value="SRP9-like"/>
</dbReference>
<proteinExistence type="predicted"/>
<dbReference type="GO" id="GO:0006614">
    <property type="term" value="P:SRP-dependent cotranslational protein targeting to membrane"/>
    <property type="evidence" value="ECO:0007669"/>
    <property type="project" value="InterPro"/>
</dbReference>
<reference evidence="4" key="1">
    <citation type="journal article" date="2014" name="Genome Announc.">
        <title>Draft Genome Sequence of the Yeast Pseudozyma antarctica Type Strain JCM10317, a Producer of the Glycolipid Biosurfactants, Mannosylerythritol Lipids.</title>
        <authorList>
            <person name="Saika A."/>
            <person name="Koike H."/>
            <person name="Hori T."/>
            <person name="Fukuoka T."/>
            <person name="Sato S."/>
            <person name="Habe H."/>
            <person name="Kitamoto D."/>
            <person name="Morita T."/>
        </authorList>
    </citation>
    <scope>NUCLEOTIDE SEQUENCE [LARGE SCALE GENOMIC DNA]</scope>
    <source>
        <strain evidence="4">JCM 10317</strain>
    </source>
</reference>
<feature type="compositionally biased region" description="Basic residues" evidence="1">
    <location>
        <begin position="219"/>
        <end position="228"/>
    </location>
</feature>